<dbReference type="EMBL" id="OE004243">
    <property type="protein sequence ID" value="CAD7460994.1"/>
    <property type="molecule type" value="Genomic_DNA"/>
</dbReference>
<protein>
    <submittedName>
        <fullName evidence="3">Uncharacterized protein</fullName>
    </submittedName>
</protein>
<dbReference type="Pfam" id="PF05694">
    <property type="entry name" value="SBP56"/>
    <property type="match status" value="1"/>
</dbReference>
<dbReference type="PANTHER" id="PTHR23300:SF0">
    <property type="entry name" value="METHANETHIOL OXIDASE"/>
    <property type="match status" value="1"/>
</dbReference>
<gene>
    <name evidence="3" type="ORF">TTEB3V08_LOCUS8909</name>
</gene>
<organism evidence="3">
    <name type="scientific">Timema tahoe</name>
    <dbReference type="NCBI Taxonomy" id="61484"/>
    <lineage>
        <taxon>Eukaryota</taxon>
        <taxon>Metazoa</taxon>
        <taxon>Ecdysozoa</taxon>
        <taxon>Arthropoda</taxon>
        <taxon>Hexapoda</taxon>
        <taxon>Insecta</taxon>
        <taxon>Pterygota</taxon>
        <taxon>Neoptera</taxon>
        <taxon>Polyneoptera</taxon>
        <taxon>Phasmatodea</taxon>
        <taxon>Timematodea</taxon>
        <taxon>Timematoidea</taxon>
        <taxon>Timematidae</taxon>
        <taxon>Timema</taxon>
    </lineage>
</organism>
<accession>A0A7R9IM75</accession>
<keyword evidence="2" id="KW-0711">Selenium</keyword>
<comment type="similarity">
    <text evidence="1">Belongs to the selenium-binding protein family.</text>
</comment>
<evidence type="ECO:0000256" key="2">
    <source>
        <dbReference type="ARBA" id="ARBA00023266"/>
    </source>
</evidence>
<name>A0A7R9IM75_9NEOP</name>
<dbReference type="PANTHER" id="PTHR23300">
    <property type="entry name" value="METHANETHIOL OXIDASE"/>
    <property type="match status" value="1"/>
</dbReference>
<dbReference type="InterPro" id="IPR008826">
    <property type="entry name" value="Se-bd"/>
</dbReference>
<evidence type="ECO:0000256" key="1">
    <source>
        <dbReference type="ARBA" id="ARBA00005606"/>
    </source>
</evidence>
<proteinExistence type="inferred from homology"/>
<dbReference type="AlphaFoldDB" id="A0A7R9IM75"/>
<sequence length="117" mass="12594">MPQGCGGCGPGYVSPLEAMKKGSREKLLYVVCVQPEPEITKRPDYLATVDVDPQSETYCQSGPVVLIQPKYEMTKKLNHIVVVKGRSVEILISDCSDLASSSPLGLPEVFGTGDPPQ</sequence>
<dbReference type="GO" id="GO:0008430">
    <property type="term" value="F:selenium binding"/>
    <property type="evidence" value="ECO:0007669"/>
    <property type="project" value="InterPro"/>
</dbReference>
<evidence type="ECO:0000313" key="3">
    <source>
        <dbReference type="EMBL" id="CAD7460994.1"/>
    </source>
</evidence>
<reference evidence="3" key="1">
    <citation type="submission" date="2020-11" db="EMBL/GenBank/DDBJ databases">
        <authorList>
            <person name="Tran Van P."/>
        </authorList>
    </citation>
    <scope>NUCLEOTIDE SEQUENCE</scope>
</reference>